<accession>A0A1M5MBK1</accession>
<keyword evidence="1" id="KW-1133">Transmembrane helix</keyword>
<feature type="transmembrane region" description="Helical" evidence="1">
    <location>
        <begin position="28"/>
        <end position="51"/>
    </location>
</feature>
<dbReference type="Gene3D" id="2.40.160.130">
    <property type="entry name" value="Capsule assembly protein Wzi"/>
    <property type="match status" value="1"/>
</dbReference>
<keyword evidence="1" id="KW-0812">Transmembrane</keyword>
<dbReference type="Pfam" id="PF14052">
    <property type="entry name" value="Caps_assemb_Wzi"/>
    <property type="match status" value="1"/>
</dbReference>
<reference evidence="3" key="1">
    <citation type="submission" date="2016-11" db="EMBL/GenBank/DDBJ databases">
        <authorList>
            <person name="Varghese N."/>
            <person name="Submissions S."/>
        </authorList>
    </citation>
    <scope>NUCLEOTIDE SEQUENCE [LARGE SCALE GENOMIC DNA]</scope>
    <source>
        <strain evidence="3">DSM 16579</strain>
    </source>
</reference>
<gene>
    <name evidence="2" type="ORF">SAMN02745753_04430</name>
</gene>
<dbReference type="OrthoDB" id="101884at2"/>
<dbReference type="InterPro" id="IPR038636">
    <property type="entry name" value="Wzi_sf"/>
</dbReference>
<dbReference type="STRING" id="1122206.SAMN02745753_04430"/>
<keyword evidence="1" id="KW-0472">Membrane</keyword>
<dbReference type="InterPro" id="IPR026950">
    <property type="entry name" value="Caps_assemb_Wzi"/>
</dbReference>
<evidence type="ECO:0000313" key="2">
    <source>
        <dbReference type="EMBL" id="SHG74687.1"/>
    </source>
</evidence>
<evidence type="ECO:0000313" key="3">
    <source>
        <dbReference type="Proteomes" id="UP000184517"/>
    </source>
</evidence>
<protein>
    <submittedName>
        <fullName evidence="2">Capsule assembly protein Wzi</fullName>
    </submittedName>
</protein>
<sequence>MFSSNVKKKPILCLPKLSFLSRCCSNRLVHNVLLVPFLGCTSAIAVASPWLEANDPFLRSSLLLLSDSGQLSSPVNHYPMRWSLIGDYLTSTNQENAAVLLANQELLYTLNSARLNRGNRLFKVVNGSNPAVPSGFGQFNEDEKGVYTSVEHLGNSFSYRLTAGYSEYQDDMTLNIDNSYLAFSSGAWLWSVGNVDRWWGQGWQHNLILGSYAKAAPDMSVSYIGENRVLGVWSAESILAQPASSDYDYHSATRLVSKPFSLFEYGVTYQTWFSGVDSIQNEKQLALDAKLTLPSIVSFYHSVYAEAASTSNQTELGAWLVGWTGSFPLGENIARIVLESQQSTDAHDTTPWKSVSYPSITDDVDNTTYMLDDSVSVALYLQLKNDHQIGVSYQNSTQDNEKIKTSQLTYNLPALAGMVRVGASYQQIRNDNQTNVWAGYEFRF</sequence>
<dbReference type="Proteomes" id="UP000184517">
    <property type="component" value="Unassembled WGS sequence"/>
</dbReference>
<keyword evidence="3" id="KW-1185">Reference proteome</keyword>
<proteinExistence type="predicted"/>
<dbReference type="AlphaFoldDB" id="A0A1M5MBK1"/>
<evidence type="ECO:0000256" key="1">
    <source>
        <dbReference type="SAM" id="Phobius"/>
    </source>
</evidence>
<dbReference type="RefSeq" id="WP_084122650.1">
    <property type="nucleotide sequence ID" value="NZ_FQVF01000029.1"/>
</dbReference>
<name>A0A1M5MBK1_9GAMM</name>
<dbReference type="EMBL" id="FQVF01000029">
    <property type="protein sequence ID" value="SHG74687.1"/>
    <property type="molecule type" value="Genomic_DNA"/>
</dbReference>
<organism evidence="2 3">
    <name type="scientific">Marinomonas polaris DSM 16579</name>
    <dbReference type="NCBI Taxonomy" id="1122206"/>
    <lineage>
        <taxon>Bacteria</taxon>
        <taxon>Pseudomonadati</taxon>
        <taxon>Pseudomonadota</taxon>
        <taxon>Gammaproteobacteria</taxon>
        <taxon>Oceanospirillales</taxon>
        <taxon>Oceanospirillaceae</taxon>
        <taxon>Marinomonas</taxon>
    </lineage>
</organism>